<feature type="transmembrane region" description="Helical" evidence="2">
    <location>
        <begin position="12"/>
        <end position="33"/>
    </location>
</feature>
<dbReference type="PANTHER" id="PTHR34700:SF4">
    <property type="entry name" value="PHAGE-LIKE ELEMENT PBSX PROTEIN XKDP"/>
    <property type="match status" value="1"/>
</dbReference>
<evidence type="ECO:0000256" key="1">
    <source>
        <dbReference type="SAM" id="MobiDB-lite"/>
    </source>
</evidence>
<evidence type="ECO:0000256" key="2">
    <source>
        <dbReference type="SAM" id="Phobius"/>
    </source>
</evidence>
<dbReference type="AlphaFoldDB" id="A0A1M5JND5"/>
<dbReference type="Pfam" id="PF01476">
    <property type="entry name" value="LysM"/>
    <property type="match status" value="1"/>
</dbReference>
<dbReference type="CDD" id="cd00118">
    <property type="entry name" value="LysM"/>
    <property type="match status" value="1"/>
</dbReference>
<proteinExistence type="predicted"/>
<dbReference type="STRING" id="870908.SAMN04488044_0730"/>
<gene>
    <name evidence="4" type="ORF">SAMN04488044_0730</name>
</gene>
<reference evidence="5" key="1">
    <citation type="submission" date="2016-11" db="EMBL/GenBank/DDBJ databases">
        <authorList>
            <person name="Varghese N."/>
            <person name="Submissions S."/>
        </authorList>
    </citation>
    <scope>NUCLEOTIDE SEQUENCE [LARGE SCALE GENOMIC DNA]</scope>
    <source>
        <strain evidence="5">DSM 28223</strain>
    </source>
</reference>
<dbReference type="EMBL" id="FQWM01000001">
    <property type="protein sequence ID" value="SHG42102.1"/>
    <property type="molecule type" value="Genomic_DNA"/>
</dbReference>
<evidence type="ECO:0000313" key="4">
    <source>
        <dbReference type="EMBL" id="SHG42102.1"/>
    </source>
</evidence>
<dbReference type="RefSeq" id="WP_072790634.1">
    <property type="nucleotide sequence ID" value="NZ_FQWM01000001.1"/>
</dbReference>
<feature type="region of interest" description="Disordered" evidence="1">
    <location>
        <begin position="229"/>
        <end position="301"/>
    </location>
</feature>
<organism evidence="4 5">
    <name type="scientific">Cognatishimia maritima</name>
    <dbReference type="NCBI Taxonomy" id="870908"/>
    <lineage>
        <taxon>Bacteria</taxon>
        <taxon>Pseudomonadati</taxon>
        <taxon>Pseudomonadota</taxon>
        <taxon>Alphaproteobacteria</taxon>
        <taxon>Rhodobacterales</taxon>
        <taxon>Paracoccaceae</taxon>
        <taxon>Cognatishimia</taxon>
    </lineage>
</organism>
<dbReference type="PROSITE" id="PS51782">
    <property type="entry name" value="LYSM"/>
    <property type="match status" value="1"/>
</dbReference>
<dbReference type="InterPro" id="IPR052196">
    <property type="entry name" value="Bact_Kbp"/>
</dbReference>
<dbReference type="SUPFAM" id="SSF54106">
    <property type="entry name" value="LysM domain"/>
    <property type="match status" value="1"/>
</dbReference>
<protein>
    <submittedName>
        <fullName evidence="4">LysM domain-containing protein</fullName>
    </submittedName>
</protein>
<feature type="domain" description="LysM" evidence="3">
    <location>
        <begin position="430"/>
        <end position="479"/>
    </location>
</feature>
<dbReference type="InterPro" id="IPR036779">
    <property type="entry name" value="LysM_dom_sf"/>
</dbReference>
<sequence length="481" mass="49539">MRKNTTFLSGNTLIAGAIALAAAIVAAMALGLFDRDVPTPVDVAQSEVEVTAAPVERETSPSETAEAAPVAADETPATTDEGVENHESAVVAEPSTPASTDNSRPSFDIVRVEKDGSAVIAGAGVANGGDVKILLDGEEVATAQAGSDGGFAGLVTIPPSDAPRVLSLVQDVDGEEVTSNQTVIVAPVAAPPKQTATEAESDTVVARAEAVTEDAAEALTSVTEKLAESLKPQAEGKSEPNENEVVASEGEAESAPEIGEATEQIASLAESAATSDASAEAPAPVAAPQAETNVDTSETPQQAPTVIISSDEGARVVQGPGVEDSAPSDVVTVDAITYSETGEVQMSGRAAGAGFVRIYLDNGARAQTRIAPDFTWWAELSDVAPGVYTLRADHLSTEGTVISRVESPFKREAPAELAAAASAVEDRGIVQVTVQPGNTLWAIARENYGDGIQYVKVFEANRDRIRDPDLIYPGQVFTVPE</sequence>
<evidence type="ECO:0000259" key="3">
    <source>
        <dbReference type="PROSITE" id="PS51782"/>
    </source>
</evidence>
<name>A0A1M5JND5_9RHOB</name>
<feature type="region of interest" description="Disordered" evidence="1">
    <location>
        <begin position="52"/>
        <end position="105"/>
    </location>
</feature>
<dbReference type="Gene3D" id="3.10.350.10">
    <property type="entry name" value="LysM domain"/>
    <property type="match status" value="1"/>
</dbReference>
<dbReference type="InterPro" id="IPR018392">
    <property type="entry name" value="LysM"/>
</dbReference>
<feature type="compositionally biased region" description="Polar residues" evidence="1">
    <location>
        <begin position="96"/>
        <end position="105"/>
    </location>
</feature>
<feature type="compositionally biased region" description="Low complexity" evidence="1">
    <location>
        <begin position="243"/>
        <end position="290"/>
    </location>
</feature>
<accession>A0A1M5JND5</accession>
<dbReference type="Proteomes" id="UP000184211">
    <property type="component" value="Unassembled WGS sequence"/>
</dbReference>
<feature type="compositionally biased region" description="Polar residues" evidence="1">
    <location>
        <begin position="291"/>
        <end position="301"/>
    </location>
</feature>
<keyword evidence="5" id="KW-1185">Reference proteome</keyword>
<evidence type="ECO:0000313" key="5">
    <source>
        <dbReference type="Proteomes" id="UP000184211"/>
    </source>
</evidence>
<keyword evidence="2" id="KW-1133">Transmembrane helix</keyword>
<dbReference type="SMART" id="SM00257">
    <property type="entry name" value="LysM"/>
    <property type="match status" value="1"/>
</dbReference>
<keyword evidence="2" id="KW-0472">Membrane</keyword>
<keyword evidence="2" id="KW-0812">Transmembrane</keyword>
<dbReference type="PANTHER" id="PTHR34700">
    <property type="entry name" value="POTASSIUM BINDING PROTEIN KBP"/>
    <property type="match status" value="1"/>
</dbReference>